<comment type="subcellular location">
    <subcellularLocation>
        <location evidence="1 7">Cell membrane</location>
        <topology evidence="1 7">Multi-pass membrane protein</topology>
    </subcellularLocation>
</comment>
<feature type="transmembrane region" description="Helical" evidence="7">
    <location>
        <begin position="98"/>
        <end position="119"/>
    </location>
</feature>
<evidence type="ECO:0000259" key="8">
    <source>
        <dbReference type="PROSITE" id="PS50928"/>
    </source>
</evidence>
<keyword evidence="3" id="KW-1003">Cell membrane</keyword>
<evidence type="ECO:0000256" key="5">
    <source>
        <dbReference type="ARBA" id="ARBA00022989"/>
    </source>
</evidence>
<keyword evidence="10" id="KW-1185">Reference proteome</keyword>
<dbReference type="AlphaFoldDB" id="A0A179B5T5"/>
<dbReference type="PANTHER" id="PTHR43744">
    <property type="entry name" value="ABC TRANSPORTER PERMEASE PROTEIN MG189-RELATED-RELATED"/>
    <property type="match status" value="1"/>
</dbReference>
<dbReference type="Proteomes" id="UP000078368">
    <property type="component" value="Unassembled WGS sequence"/>
</dbReference>
<comment type="similarity">
    <text evidence="7">Belongs to the binding-protein-dependent transport system permease family.</text>
</comment>
<organism evidence="9 10">
    <name type="scientific">Peptidiphaga gingivicola</name>
    <dbReference type="NCBI Taxonomy" id="2741497"/>
    <lineage>
        <taxon>Bacteria</taxon>
        <taxon>Bacillati</taxon>
        <taxon>Actinomycetota</taxon>
        <taxon>Actinomycetes</taxon>
        <taxon>Actinomycetales</taxon>
        <taxon>Actinomycetaceae</taxon>
        <taxon>Peptidiphaga</taxon>
    </lineage>
</organism>
<dbReference type="EMBL" id="LVZK01000001">
    <property type="protein sequence ID" value="OAP87056.1"/>
    <property type="molecule type" value="Genomic_DNA"/>
</dbReference>
<dbReference type="InterPro" id="IPR000515">
    <property type="entry name" value="MetI-like"/>
</dbReference>
<evidence type="ECO:0000256" key="1">
    <source>
        <dbReference type="ARBA" id="ARBA00004651"/>
    </source>
</evidence>
<proteinExistence type="inferred from homology"/>
<accession>A0A179B5T5</accession>
<evidence type="ECO:0000256" key="3">
    <source>
        <dbReference type="ARBA" id="ARBA00022475"/>
    </source>
</evidence>
<keyword evidence="6 7" id="KW-0472">Membrane</keyword>
<dbReference type="GO" id="GO:0005886">
    <property type="term" value="C:plasma membrane"/>
    <property type="evidence" value="ECO:0007669"/>
    <property type="project" value="UniProtKB-SubCell"/>
</dbReference>
<evidence type="ECO:0000256" key="4">
    <source>
        <dbReference type="ARBA" id="ARBA00022692"/>
    </source>
</evidence>
<protein>
    <submittedName>
        <fullName evidence="9">Sugar ABC transporter permease</fullName>
    </submittedName>
</protein>
<gene>
    <name evidence="9" type="ORF">A4H34_02455</name>
</gene>
<evidence type="ECO:0000256" key="2">
    <source>
        <dbReference type="ARBA" id="ARBA00022448"/>
    </source>
</evidence>
<dbReference type="PROSITE" id="PS50928">
    <property type="entry name" value="ABC_TM1"/>
    <property type="match status" value="1"/>
</dbReference>
<dbReference type="GO" id="GO:0055085">
    <property type="term" value="P:transmembrane transport"/>
    <property type="evidence" value="ECO:0007669"/>
    <property type="project" value="InterPro"/>
</dbReference>
<feature type="domain" description="ABC transmembrane type-1" evidence="8">
    <location>
        <begin position="63"/>
        <end position="253"/>
    </location>
</feature>
<evidence type="ECO:0000256" key="7">
    <source>
        <dbReference type="RuleBase" id="RU363032"/>
    </source>
</evidence>
<dbReference type="Pfam" id="PF00528">
    <property type="entry name" value="BPD_transp_1"/>
    <property type="match status" value="1"/>
</dbReference>
<dbReference type="SUPFAM" id="SSF161098">
    <property type="entry name" value="MetI-like"/>
    <property type="match status" value="1"/>
</dbReference>
<dbReference type="PANTHER" id="PTHR43744:SF12">
    <property type="entry name" value="ABC TRANSPORTER PERMEASE PROTEIN MG189-RELATED"/>
    <property type="match status" value="1"/>
</dbReference>
<evidence type="ECO:0000313" key="10">
    <source>
        <dbReference type="Proteomes" id="UP000078368"/>
    </source>
</evidence>
<keyword evidence="5 7" id="KW-1133">Transmembrane helix</keyword>
<feature type="transmembrane region" description="Helical" evidence="7">
    <location>
        <begin position="59"/>
        <end position="86"/>
    </location>
</feature>
<dbReference type="CDD" id="cd06261">
    <property type="entry name" value="TM_PBP2"/>
    <property type="match status" value="1"/>
</dbReference>
<sequence length="267" mass="29065">MATYAFLAAGAILTVAPFVFSVFTSLKSPEEFAGGDPLSPPSSPTVENYTSLFGDRANFVVPLAVTVQAVAVLTVGQMVCSVLAAYAFARLRFPGREFIFWTYVATLMVPAVVTMIPLFAALTHAGLKNTFAGLVVPFLLGSPYAIFLLRQNFQGVPSDVLDAAKLDGAGHWRTLWSIMLPMNRPILATLLLITVVSQWNSFMWPSIIAPEPTWHVFTVATQALQQEHSDEWTLVMAATVLALAPLIVLYVVFHRQIVRSLGISGLH</sequence>
<keyword evidence="2 7" id="KW-0813">Transport</keyword>
<evidence type="ECO:0000256" key="6">
    <source>
        <dbReference type="ARBA" id="ARBA00023136"/>
    </source>
</evidence>
<name>A0A179B5T5_9ACTO</name>
<dbReference type="Gene3D" id="1.10.3720.10">
    <property type="entry name" value="MetI-like"/>
    <property type="match status" value="1"/>
</dbReference>
<reference evidence="9 10" key="1">
    <citation type="submission" date="2016-04" db="EMBL/GenBank/DDBJ databases">
        <title>Peptidophaga gingivicola gen. nov., sp. nov., isolated from human subgingival plaque.</title>
        <authorList>
            <person name="Beall C.J."/>
            <person name="Mokrzan E.M."/>
            <person name="Griffen A.L."/>
            <person name="Leys E.J."/>
        </authorList>
    </citation>
    <scope>NUCLEOTIDE SEQUENCE [LARGE SCALE GENOMIC DNA]</scope>
    <source>
        <strain evidence="9 10">BA112</strain>
    </source>
</reference>
<feature type="transmembrane region" description="Helical" evidence="7">
    <location>
        <begin position="131"/>
        <end position="149"/>
    </location>
</feature>
<dbReference type="STRING" id="1823756.A4H34_02455"/>
<comment type="caution">
    <text evidence="9">The sequence shown here is derived from an EMBL/GenBank/DDBJ whole genome shotgun (WGS) entry which is preliminary data.</text>
</comment>
<feature type="transmembrane region" description="Helical" evidence="7">
    <location>
        <begin position="232"/>
        <end position="253"/>
    </location>
</feature>
<evidence type="ECO:0000313" key="9">
    <source>
        <dbReference type="EMBL" id="OAP87056.1"/>
    </source>
</evidence>
<keyword evidence="4 7" id="KW-0812">Transmembrane</keyword>
<feature type="transmembrane region" description="Helical" evidence="7">
    <location>
        <begin position="186"/>
        <end position="207"/>
    </location>
</feature>
<dbReference type="InterPro" id="IPR035906">
    <property type="entry name" value="MetI-like_sf"/>
</dbReference>